<keyword evidence="3" id="KW-1185">Reference proteome</keyword>
<feature type="region of interest" description="Disordered" evidence="1">
    <location>
        <begin position="501"/>
        <end position="523"/>
    </location>
</feature>
<dbReference type="Proteomes" id="UP000219546">
    <property type="component" value="Unassembled WGS sequence"/>
</dbReference>
<accession>A0A285CJN7</accession>
<dbReference type="InterPro" id="IPR032427">
    <property type="entry name" value="P22_portal"/>
</dbReference>
<evidence type="ECO:0000313" key="2">
    <source>
        <dbReference type="EMBL" id="SNX67802.1"/>
    </source>
</evidence>
<name>A0A285CJN7_9BACI</name>
<gene>
    <name evidence="2" type="ORF">SAMN05877753_1026</name>
</gene>
<organism evidence="2 3">
    <name type="scientific">Bacillus oleivorans</name>
    <dbReference type="NCBI Taxonomy" id="1448271"/>
    <lineage>
        <taxon>Bacteria</taxon>
        <taxon>Bacillati</taxon>
        <taxon>Bacillota</taxon>
        <taxon>Bacilli</taxon>
        <taxon>Bacillales</taxon>
        <taxon>Bacillaceae</taxon>
        <taxon>Bacillus</taxon>
    </lineage>
</organism>
<proteinExistence type="predicted"/>
<protein>
    <recommendedName>
        <fullName evidence="4">Portal protein</fullName>
    </recommendedName>
</protein>
<evidence type="ECO:0008006" key="4">
    <source>
        <dbReference type="Google" id="ProtNLM"/>
    </source>
</evidence>
<dbReference type="Pfam" id="PF16510">
    <property type="entry name" value="P22_portal"/>
    <property type="match status" value="1"/>
</dbReference>
<dbReference type="AlphaFoldDB" id="A0A285CJN7"/>
<sequence length="660" mass="76757">MAEQTVKEKFMKDLEVGKKFMEPLHMLMDKYYEQYRNRWHGDDNEFQISDLYSYVETVVPILTNNRTRANVKAEYPDYLKHADGMRFILDHAYDTNNWDYKAQRIARMAEIYRSALAYTGYDEKANNGTGKLTIEEINPRWCYMDPAVTELEDSAFFIYAEPMRASKVKKMYPKKAKEIDESKDKGTFTGENKVNWWKSWLRQITNTFTNFVDKTMTRYNDTMLPELDEAEKRKNAVAFIHYWYRDDDDKWRVAYFADDVFLEDRENPFWHEKLPYDIYSPTEDILSALGIPMGEHIENLNFEKNVLLTTIIEHAKKSVNPPRVFNTSVYTGDKRDLVDGGNDNIIGIPNPDYIPMNAIFADLYPAPMPAFVNELPERFDSFIDKITGVNDSFRGMSEASSGKEVQLKQEAAYTRIKTKVDNFEKFVKCMSEKIIVNAMQFINTDTTFRVKGDYRQFEDVEDTPFEVEPIPTRPNAEGQMEYDKNEFFLYANPNEWTKLTGKGTHTMPDGTEMENSEMPAESHEKTEEGVKEAIRILQFTVEIEAGSSLATSRIAQREEALELFSAGAIDQQALLEVWDFPNYDEILQRMQEQAQLQAEREMMMAQQTQSAIQQPPQQPQGQVDIASYLNQLRQMFPEMANMTDEEIMQVLASMNQPAPM</sequence>
<evidence type="ECO:0000256" key="1">
    <source>
        <dbReference type="SAM" id="MobiDB-lite"/>
    </source>
</evidence>
<evidence type="ECO:0000313" key="3">
    <source>
        <dbReference type="Proteomes" id="UP000219546"/>
    </source>
</evidence>
<reference evidence="2 3" key="1">
    <citation type="submission" date="2017-08" db="EMBL/GenBank/DDBJ databases">
        <authorList>
            <person name="de Groot N.N."/>
        </authorList>
    </citation>
    <scope>NUCLEOTIDE SEQUENCE [LARGE SCALE GENOMIC DNA]</scope>
    <source>
        <strain evidence="2 3">JC228</strain>
    </source>
</reference>
<dbReference type="EMBL" id="OAOP01000002">
    <property type="protein sequence ID" value="SNX67802.1"/>
    <property type="molecule type" value="Genomic_DNA"/>
</dbReference>